<reference evidence="1" key="1">
    <citation type="submission" date="2014-05" db="EMBL/GenBank/DDBJ databases">
        <authorList>
            <person name="Chronopoulou M."/>
        </authorList>
    </citation>
    <scope>NUCLEOTIDE SEQUENCE</scope>
    <source>
        <tissue evidence="1">Whole organism</tissue>
    </source>
</reference>
<organism evidence="1">
    <name type="scientific">Lepeophtheirus salmonis</name>
    <name type="common">Salmon louse</name>
    <name type="synonym">Caligus salmonis</name>
    <dbReference type="NCBI Taxonomy" id="72036"/>
    <lineage>
        <taxon>Eukaryota</taxon>
        <taxon>Metazoa</taxon>
        <taxon>Ecdysozoa</taxon>
        <taxon>Arthropoda</taxon>
        <taxon>Crustacea</taxon>
        <taxon>Multicrustacea</taxon>
        <taxon>Hexanauplia</taxon>
        <taxon>Copepoda</taxon>
        <taxon>Siphonostomatoida</taxon>
        <taxon>Caligidae</taxon>
        <taxon>Lepeophtheirus</taxon>
    </lineage>
</organism>
<dbReference type="AlphaFoldDB" id="A0A0K2T9Q1"/>
<dbReference type="EMBL" id="HACA01005164">
    <property type="protein sequence ID" value="CDW22525.1"/>
    <property type="molecule type" value="Transcribed_RNA"/>
</dbReference>
<feature type="non-terminal residue" evidence="1">
    <location>
        <position position="1"/>
    </location>
</feature>
<accession>A0A0K2T9Q1</accession>
<sequence length="90" mass="10230">SLPDLVFVRNVIRGEFASVVKPRSHKFRVLIILSRFLVLALLFDPLYPRSSLSGLKVTLRSPAMKASFPSEGEYFSTILENQSFEFELLP</sequence>
<protein>
    <submittedName>
        <fullName evidence="1">Uncharacterized protein</fullName>
    </submittedName>
</protein>
<name>A0A0K2T9Q1_LEPSM</name>
<evidence type="ECO:0000313" key="1">
    <source>
        <dbReference type="EMBL" id="CDW22525.1"/>
    </source>
</evidence>
<proteinExistence type="predicted"/>